<dbReference type="Proteomes" id="UP001162001">
    <property type="component" value="Segment"/>
</dbReference>
<sequence>MSIIELFWHLDVSENTKYLIVLGIIVCMFLTCIYNGKKKKLIKKQKNDKQYMDYYNINKPTKCQSNYMKCVDDNIKNKTNNFCYPCLDNGSSPDFFYNPKIGEWVKIN</sequence>
<protein>
    <submittedName>
        <fullName evidence="2">Uncharacterized protein</fullName>
    </submittedName>
</protein>
<proteinExistence type="predicted"/>
<keyword evidence="1" id="KW-0472">Membrane</keyword>
<accession>A0A7D3V5S3</accession>
<organism evidence="2 3">
    <name type="scientific">Fadolivirus FV1/VV64</name>
    <dbReference type="NCBI Taxonomy" id="3070911"/>
    <lineage>
        <taxon>Viruses</taxon>
        <taxon>Varidnaviria</taxon>
        <taxon>Bamfordvirae</taxon>
        <taxon>Nucleocytoviricota</taxon>
        <taxon>Megaviricetes</taxon>
        <taxon>Imitervirales</taxon>
        <taxon>Mimiviridae</taxon>
        <taxon>Klosneuvirinae</taxon>
        <taxon>Fadolivirus</taxon>
        <taxon>Fadolivirus algeromassiliense</taxon>
    </lineage>
</organism>
<gene>
    <name evidence="2" type="ORF">Fadolivirus_1_937</name>
</gene>
<feature type="transmembrane region" description="Helical" evidence="1">
    <location>
        <begin position="18"/>
        <end position="36"/>
    </location>
</feature>
<dbReference type="EMBL" id="MT418680">
    <property type="protein sequence ID" value="QKF94395.1"/>
    <property type="molecule type" value="Genomic_DNA"/>
</dbReference>
<evidence type="ECO:0000256" key="1">
    <source>
        <dbReference type="SAM" id="Phobius"/>
    </source>
</evidence>
<keyword evidence="3" id="KW-1185">Reference proteome</keyword>
<evidence type="ECO:0000313" key="2">
    <source>
        <dbReference type="EMBL" id="QKF94395.1"/>
    </source>
</evidence>
<reference evidence="2 3" key="1">
    <citation type="submission" date="2020-04" db="EMBL/GenBank/DDBJ databases">
        <title>Advantages and limits of metagenomic assembly and binning of a giant virus.</title>
        <authorList>
            <person name="Schulz F."/>
            <person name="Andreani J."/>
            <person name="Francis R."/>
            <person name="Boudjemaa H."/>
            <person name="Bou Khalil J.Y."/>
            <person name="Lee J."/>
            <person name="La Scola B."/>
            <person name="Woyke T."/>
        </authorList>
    </citation>
    <scope>NUCLEOTIDE SEQUENCE [LARGE SCALE GENOMIC DNA]</scope>
    <source>
        <strain evidence="2 3">FV1/VV64</strain>
    </source>
</reference>
<keyword evidence="1" id="KW-0812">Transmembrane</keyword>
<evidence type="ECO:0000313" key="3">
    <source>
        <dbReference type="Proteomes" id="UP001162001"/>
    </source>
</evidence>
<keyword evidence="1" id="KW-1133">Transmembrane helix</keyword>
<name>A0A7D3V5S3_9VIRU</name>